<evidence type="ECO:0000256" key="2">
    <source>
        <dbReference type="ARBA" id="ARBA00022516"/>
    </source>
</evidence>
<keyword evidence="3" id="KW-0441">Lipid A biosynthesis</keyword>
<dbReference type="NCBIfam" id="TIGR00215">
    <property type="entry name" value="lpxB"/>
    <property type="match status" value="1"/>
</dbReference>
<dbReference type="PANTHER" id="PTHR30372">
    <property type="entry name" value="LIPID-A-DISACCHARIDE SYNTHASE"/>
    <property type="match status" value="1"/>
</dbReference>
<dbReference type="EC" id="2.4.1.182" evidence="1"/>
<dbReference type="GO" id="GO:0016020">
    <property type="term" value="C:membrane"/>
    <property type="evidence" value="ECO:0007669"/>
    <property type="project" value="GOC"/>
</dbReference>
<accession>A0A381R6Q2</accession>
<organism evidence="8">
    <name type="scientific">marine metagenome</name>
    <dbReference type="NCBI Taxonomy" id="408172"/>
    <lineage>
        <taxon>unclassified sequences</taxon>
        <taxon>metagenomes</taxon>
        <taxon>ecological metagenomes</taxon>
    </lineage>
</organism>
<dbReference type="Pfam" id="PF02684">
    <property type="entry name" value="LpxB"/>
    <property type="match status" value="1"/>
</dbReference>
<feature type="non-terminal residue" evidence="8">
    <location>
        <position position="1"/>
    </location>
</feature>
<name>A0A381R6Q2_9ZZZZ</name>
<evidence type="ECO:0000256" key="7">
    <source>
        <dbReference type="ARBA" id="ARBA00048975"/>
    </source>
</evidence>
<evidence type="ECO:0000313" key="8">
    <source>
        <dbReference type="EMBL" id="SUZ86894.1"/>
    </source>
</evidence>
<dbReference type="GO" id="GO:0005543">
    <property type="term" value="F:phospholipid binding"/>
    <property type="evidence" value="ECO:0007669"/>
    <property type="project" value="TreeGrafter"/>
</dbReference>
<dbReference type="EMBL" id="UINC01001704">
    <property type="protein sequence ID" value="SUZ86894.1"/>
    <property type="molecule type" value="Genomic_DNA"/>
</dbReference>
<evidence type="ECO:0000256" key="4">
    <source>
        <dbReference type="ARBA" id="ARBA00022676"/>
    </source>
</evidence>
<reference evidence="8" key="1">
    <citation type="submission" date="2018-05" db="EMBL/GenBank/DDBJ databases">
        <authorList>
            <person name="Lanie J.A."/>
            <person name="Ng W.-L."/>
            <person name="Kazmierczak K.M."/>
            <person name="Andrzejewski T.M."/>
            <person name="Davidsen T.M."/>
            <person name="Wayne K.J."/>
            <person name="Tettelin H."/>
            <person name="Glass J.I."/>
            <person name="Rusch D."/>
            <person name="Podicherti R."/>
            <person name="Tsui H.-C.T."/>
            <person name="Winkler M.E."/>
        </authorList>
    </citation>
    <scope>NUCLEOTIDE SEQUENCE</scope>
</reference>
<keyword evidence="5" id="KW-0808">Transferase</keyword>
<comment type="catalytic activity">
    <reaction evidence="7">
        <text>a lipid X + a UDP-2-N,3-O-bis[(3R)-3-hydroxyacyl]-alpha-D-glucosamine = a lipid A disaccharide + UDP + H(+)</text>
        <dbReference type="Rhea" id="RHEA:67828"/>
        <dbReference type="ChEBI" id="CHEBI:15378"/>
        <dbReference type="ChEBI" id="CHEBI:58223"/>
        <dbReference type="ChEBI" id="CHEBI:137748"/>
        <dbReference type="ChEBI" id="CHEBI:176338"/>
        <dbReference type="ChEBI" id="CHEBI:176343"/>
        <dbReference type="EC" id="2.4.1.182"/>
    </reaction>
</comment>
<proteinExistence type="inferred from homology"/>
<keyword evidence="2" id="KW-0444">Lipid biosynthesis</keyword>
<keyword evidence="4" id="KW-0328">Glycosyltransferase</keyword>
<sequence>VAYFVIVAGESSGDILGSSVIRELKKNNPEHEFKGITGPRMTEAGCEPWFDIEDLSVMGIFDVIKHLPRLYKIRSQVIKKIIERPPDAFIGIDYPEFNLNIEGALKKRGIQTIHMVSPSFWAWRENRIKTFNKKIDLMLCLFPFEEGLLQEQGLRAIFIGHPLADSIPIVTDQIAAKKDLGINDDLVISLMPGSRRSEISFHAKLIFDAANKLKNELATSGIDRVRFLVPSKFPDLKDILIKYHPKDIDNYMFLTDSKKAISASNLVITKSGTSTLESALYKKPTVVIYRMPTISYLFLKLLNVVKTEFAALPNILLEKEIFPELIQNQATSENIKNEALRWINQKDKVDSTIEDLTHLHRQLRKNAGETAAQIIEKAVAS</sequence>
<dbReference type="GO" id="GO:0009245">
    <property type="term" value="P:lipid A biosynthetic process"/>
    <property type="evidence" value="ECO:0007669"/>
    <property type="project" value="UniProtKB-KW"/>
</dbReference>
<keyword evidence="6" id="KW-0443">Lipid metabolism</keyword>
<dbReference type="SUPFAM" id="SSF53756">
    <property type="entry name" value="UDP-Glycosyltransferase/glycogen phosphorylase"/>
    <property type="match status" value="1"/>
</dbReference>
<evidence type="ECO:0000256" key="3">
    <source>
        <dbReference type="ARBA" id="ARBA00022556"/>
    </source>
</evidence>
<dbReference type="HAMAP" id="MF_00392">
    <property type="entry name" value="LpxB"/>
    <property type="match status" value="1"/>
</dbReference>
<evidence type="ECO:0000256" key="5">
    <source>
        <dbReference type="ARBA" id="ARBA00022679"/>
    </source>
</evidence>
<gene>
    <name evidence="8" type="ORF">METZ01_LOCUS39748</name>
</gene>
<dbReference type="GO" id="GO:0008915">
    <property type="term" value="F:lipid-A-disaccharide synthase activity"/>
    <property type="evidence" value="ECO:0007669"/>
    <property type="project" value="UniProtKB-EC"/>
</dbReference>
<evidence type="ECO:0000256" key="6">
    <source>
        <dbReference type="ARBA" id="ARBA00023098"/>
    </source>
</evidence>
<dbReference type="InterPro" id="IPR003835">
    <property type="entry name" value="Glyco_trans_19"/>
</dbReference>
<protein>
    <recommendedName>
        <fullName evidence="1">lipid-A-disaccharide synthase</fullName>
        <ecNumber evidence="1">2.4.1.182</ecNumber>
    </recommendedName>
</protein>
<dbReference type="AlphaFoldDB" id="A0A381R6Q2"/>
<evidence type="ECO:0000256" key="1">
    <source>
        <dbReference type="ARBA" id="ARBA00012687"/>
    </source>
</evidence>
<dbReference type="PANTHER" id="PTHR30372:SF4">
    <property type="entry name" value="LIPID-A-DISACCHARIDE SYNTHASE, MITOCHONDRIAL-RELATED"/>
    <property type="match status" value="1"/>
</dbReference>